<evidence type="ECO:0000313" key="2">
    <source>
        <dbReference type="EMBL" id="MPC27550.1"/>
    </source>
</evidence>
<comment type="caution">
    <text evidence="2">The sequence shown here is derived from an EMBL/GenBank/DDBJ whole genome shotgun (WGS) entry which is preliminary data.</text>
</comment>
<feature type="region of interest" description="Disordered" evidence="1">
    <location>
        <begin position="33"/>
        <end position="62"/>
    </location>
</feature>
<sequence>MKSKRQRSDLIYPRTAHSPRLVLAAGSAPPRYHRLPPACLTEHKQHRDTHAAHSRRHSEPPR</sequence>
<dbReference type="AlphaFoldDB" id="A0A5B7E0Y0"/>
<name>A0A5B7E0Y0_PORTR</name>
<dbReference type="EMBL" id="VSRR010001766">
    <property type="protein sequence ID" value="MPC27550.1"/>
    <property type="molecule type" value="Genomic_DNA"/>
</dbReference>
<reference evidence="2 3" key="1">
    <citation type="submission" date="2019-05" db="EMBL/GenBank/DDBJ databases">
        <title>Another draft genome of Portunus trituberculatus and its Hox gene families provides insights of decapod evolution.</title>
        <authorList>
            <person name="Jeong J.-H."/>
            <person name="Song I."/>
            <person name="Kim S."/>
            <person name="Choi T."/>
            <person name="Kim D."/>
            <person name="Ryu S."/>
            <person name="Kim W."/>
        </authorList>
    </citation>
    <scope>NUCLEOTIDE SEQUENCE [LARGE SCALE GENOMIC DNA]</scope>
    <source>
        <tissue evidence="2">Muscle</tissue>
    </source>
</reference>
<protein>
    <submittedName>
        <fullName evidence="2">Uncharacterized protein</fullName>
    </submittedName>
</protein>
<evidence type="ECO:0000313" key="3">
    <source>
        <dbReference type="Proteomes" id="UP000324222"/>
    </source>
</evidence>
<gene>
    <name evidence="2" type="ORF">E2C01_020723</name>
</gene>
<evidence type="ECO:0000256" key="1">
    <source>
        <dbReference type="SAM" id="MobiDB-lite"/>
    </source>
</evidence>
<keyword evidence="3" id="KW-1185">Reference proteome</keyword>
<proteinExistence type="predicted"/>
<organism evidence="2 3">
    <name type="scientific">Portunus trituberculatus</name>
    <name type="common">Swimming crab</name>
    <name type="synonym">Neptunus trituberculatus</name>
    <dbReference type="NCBI Taxonomy" id="210409"/>
    <lineage>
        <taxon>Eukaryota</taxon>
        <taxon>Metazoa</taxon>
        <taxon>Ecdysozoa</taxon>
        <taxon>Arthropoda</taxon>
        <taxon>Crustacea</taxon>
        <taxon>Multicrustacea</taxon>
        <taxon>Malacostraca</taxon>
        <taxon>Eumalacostraca</taxon>
        <taxon>Eucarida</taxon>
        <taxon>Decapoda</taxon>
        <taxon>Pleocyemata</taxon>
        <taxon>Brachyura</taxon>
        <taxon>Eubrachyura</taxon>
        <taxon>Portunoidea</taxon>
        <taxon>Portunidae</taxon>
        <taxon>Portuninae</taxon>
        <taxon>Portunus</taxon>
    </lineage>
</organism>
<dbReference type="Proteomes" id="UP000324222">
    <property type="component" value="Unassembled WGS sequence"/>
</dbReference>
<feature type="compositionally biased region" description="Basic and acidic residues" evidence="1">
    <location>
        <begin position="41"/>
        <end position="62"/>
    </location>
</feature>
<accession>A0A5B7E0Y0</accession>